<accession>A0A1F6GS32</accession>
<proteinExistence type="predicted"/>
<comment type="caution">
    <text evidence="1">The sequence shown here is derived from an EMBL/GenBank/DDBJ whole genome shotgun (WGS) entry which is preliminary data.</text>
</comment>
<evidence type="ECO:0008006" key="3">
    <source>
        <dbReference type="Google" id="ProtNLM"/>
    </source>
</evidence>
<dbReference type="InterPro" id="IPR029058">
    <property type="entry name" value="AB_hydrolase_fold"/>
</dbReference>
<dbReference type="Pfam" id="PF06821">
    <property type="entry name" value="Ser_hydrolase"/>
    <property type="match status" value="1"/>
</dbReference>
<organism evidence="1 2">
    <name type="scientific">Candidatus Lambdaproteobacteria bacterium RIFOXYD2_FULL_56_26</name>
    <dbReference type="NCBI Taxonomy" id="1817773"/>
    <lineage>
        <taxon>Bacteria</taxon>
        <taxon>Pseudomonadati</taxon>
        <taxon>Pseudomonadota</taxon>
        <taxon>Candidatus Lambdaproteobacteria</taxon>
    </lineage>
</organism>
<sequence>MEPIFFFHGLEGSPEGTKGRFLADRFAGLIRPQLSPDPAARLELVLALVQSPSLLVGSSLGGLTALMFAQKKPELVTGLLLVAPAVGFFPEVEISEHHRGLLAGLVVPAGIPTVILGATQDHLIPQSALEALVVRSPEPRRIELWMRPDDHSLNRHLEAILAGINRLREL</sequence>
<dbReference type="Gene3D" id="3.40.50.1820">
    <property type="entry name" value="alpha/beta hydrolase"/>
    <property type="match status" value="1"/>
</dbReference>
<dbReference type="InterPro" id="IPR010662">
    <property type="entry name" value="RBBP9/YdeN"/>
</dbReference>
<reference evidence="1 2" key="1">
    <citation type="journal article" date="2016" name="Nat. Commun.">
        <title>Thousands of microbial genomes shed light on interconnected biogeochemical processes in an aquifer system.</title>
        <authorList>
            <person name="Anantharaman K."/>
            <person name="Brown C.T."/>
            <person name="Hug L.A."/>
            <person name="Sharon I."/>
            <person name="Castelle C.J."/>
            <person name="Probst A.J."/>
            <person name="Thomas B.C."/>
            <person name="Singh A."/>
            <person name="Wilkins M.J."/>
            <person name="Karaoz U."/>
            <person name="Brodie E.L."/>
            <person name="Williams K.H."/>
            <person name="Hubbard S.S."/>
            <person name="Banfield J.F."/>
        </authorList>
    </citation>
    <scope>NUCLEOTIDE SEQUENCE [LARGE SCALE GENOMIC DNA]</scope>
</reference>
<dbReference type="EMBL" id="MFNF01000041">
    <property type="protein sequence ID" value="OGH00868.1"/>
    <property type="molecule type" value="Genomic_DNA"/>
</dbReference>
<name>A0A1F6GS32_9PROT</name>
<protein>
    <recommendedName>
        <fullName evidence="3">Serine aminopeptidase S33 domain-containing protein</fullName>
    </recommendedName>
</protein>
<dbReference type="Proteomes" id="UP000177583">
    <property type="component" value="Unassembled WGS sequence"/>
</dbReference>
<evidence type="ECO:0000313" key="1">
    <source>
        <dbReference type="EMBL" id="OGH00868.1"/>
    </source>
</evidence>
<dbReference type="SUPFAM" id="SSF53474">
    <property type="entry name" value="alpha/beta-Hydrolases"/>
    <property type="match status" value="1"/>
</dbReference>
<dbReference type="AlphaFoldDB" id="A0A1F6GS32"/>
<gene>
    <name evidence="1" type="ORF">A2557_01915</name>
</gene>
<evidence type="ECO:0000313" key="2">
    <source>
        <dbReference type="Proteomes" id="UP000177583"/>
    </source>
</evidence>